<organism evidence="27 28">
    <name type="scientific">Paralvinella palmiformis</name>
    <dbReference type="NCBI Taxonomy" id="53620"/>
    <lineage>
        <taxon>Eukaryota</taxon>
        <taxon>Metazoa</taxon>
        <taxon>Spiralia</taxon>
        <taxon>Lophotrochozoa</taxon>
        <taxon>Annelida</taxon>
        <taxon>Polychaeta</taxon>
        <taxon>Sedentaria</taxon>
        <taxon>Canalipalpata</taxon>
        <taxon>Terebellida</taxon>
        <taxon>Terebelliformia</taxon>
        <taxon>Alvinellidae</taxon>
        <taxon>Paralvinella</taxon>
    </lineage>
</organism>
<feature type="active site" evidence="18">
    <location>
        <position position="258"/>
    </location>
</feature>
<dbReference type="Pfam" id="PF00092">
    <property type="entry name" value="VWA"/>
    <property type="match status" value="1"/>
</dbReference>
<evidence type="ECO:0000256" key="20">
    <source>
        <dbReference type="SAM" id="MobiDB-lite"/>
    </source>
</evidence>
<keyword evidence="6 18" id="KW-0479">Metal-binding</keyword>
<accession>A0AAD9MZJ7</accession>
<evidence type="ECO:0000256" key="16">
    <source>
        <dbReference type="ARBA" id="ARBA00023180"/>
    </source>
</evidence>
<evidence type="ECO:0000259" key="26">
    <source>
        <dbReference type="PROSITE" id="PS51864"/>
    </source>
</evidence>
<evidence type="ECO:0000259" key="22">
    <source>
        <dbReference type="PROSITE" id="PS01180"/>
    </source>
</evidence>
<protein>
    <recommendedName>
        <fullName evidence="19">Metalloendopeptidase</fullName>
        <ecNumber evidence="19">3.4.24.-</ecNumber>
    </recommendedName>
</protein>
<evidence type="ECO:0000256" key="11">
    <source>
        <dbReference type="ARBA" id="ARBA00022989"/>
    </source>
</evidence>
<keyword evidence="8" id="KW-0677">Repeat</keyword>
<dbReference type="CDD" id="cd00041">
    <property type="entry name" value="CUB"/>
    <property type="match status" value="1"/>
</dbReference>
<comment type="cofactor">
    <cofactor evidence="18 19">
        <name>Zn(2+)</name>
        <dbReference type="ChEBI" id="CHEBI:29105"/>
    </cofactor>
    <text evidence="18 19">Binds 1 zinc ion per subunit.</text>
</comment>
<feature type="transmembrane region" description="Helical" evidence="21">
    <location>
        <begin position="1490"/>
        <end position="1514"/>
    </location>
</feature>
<comment type="similarity">
    <text evidence="2">Belongs to the Toll-like receptor family.</text>
</comment>
<dbReference type="Gene3D" id="3.40.50.10140">
    <property type="entry name" value="Toll/interleukin-1 receptor homology (TIR) domain"/>
    <property type="match status" value="1"/>
</dbReference>
<dbReference type="PROSITE" id="PS50060">
    <property type="entry name" value="MAM_2"/>
    <property type="match status" value="1"/>
</dbReference>
<evidence type="ECO:0000256" key="21">
    <source>
        <dbReference type="SAM" id="Phobius"/>
    </source>
</evidence>
<dbReference type="InterPro" id="IPR035914">
    <property type="entry name" value="Sperma_CUB_dom_sf"/>
</dbReference>
<dbReference type="CDD" id="cd06263">
    <property type="entry name" value="MAM"/>
    <property type="match status" value="1"/>
</dbReference>
<dbReference type="InterPro" id="IPR000157">
    <property type="entry name" value="TIR_dom"/>
</dbReference>
<evidence type="ECO:0000256" key="8">
    <source>
        <dbReference type="ARBA" id="ARBA00022737"/>
    </source>
</evidence>
<dbReference type="GO" id="GO:0008270">
    <property type="term" value="F:zinc ion binding"/>
    <property type="evidence" value="ECO:0007669"/>
    <property type="project" value="UniProtKB-UniRule"/>
</dbReference>
<evidence type="ECO:0000256" key="4">
    <source>
        <dbReference type="ARBA" id="ARBA00022670"/>
    </source>
</evidence>
<dbReference type="InterPro" id="IPR032675">
    <property type="entry name" value="LRR_dom_sf"/>
</dbReference>
<feature type="domain" description="TIR" evidence="24">
    <location>
        <begin position="1546"/>
        <end position="1689"/>
    </location>
</feature>
<dbReference type="Pfam" id="PF00629">
    <property type="entry name" value="MAM"/>
    <property type="match status" value="1"/>
</dbReference>
<dbReference type="PANTHER" id="PTHR24365">
    <property type="entry name" value="TOLL-LIKE RECEPTOR"/>
    <property type="match status" value="1"/>
</dbReference>
<feature type="chain" id="PRO_5041777661" description="Metalloendopeptidase" evidence="19">
    <location>
        <begin position="21"/>
        <end position="1700"/>
    </location>
</feature>
<dbReference type="SMART" id="SM00137">
    <property type="entry name" value="MAM"/>
    <property type="match status" value="1"/>
</dbReference>
<evidence type="ECO:0000256" key="2">
    <source>
        <dbReference type="ARBA" id="ARBA00009634"/>
    </source>
</evidence>
<feature type="binding site" evidence="18">
    <location>
        <position position="261"/>
    </location>
    <ligand>
        <name>Zn(2+)</name>
        <dbReference type="ChEBI" id="CHEBI:29105"/>
        <note>catalytic</note>
    </ligand>
</feature>
<keyword evidence="14" id="KW-1015">Disulfide bond</keyword>
<feature type="domain" description="VWFA" evidence="25">
    <location>
        <begin position="564"/>
        <end position="738"/>
    </location>
</feature>
<dbReference type="SUPFAM" id="SSF52200">
    <property type="entry name" value="Toll/Interleukin receptor TIR domain"/>
    <property type="match status" value="1"/>
</dbReference>
<dbReference type="InterPro" id="IPR002035">
    <property type="entry name" value="VWF_A"/>
</dbReference>
<dbReference type="GO" id="GO:0004222">
    <property type="term" value="F:metalloendopeptidase activity"/>
    <property type="evidence" value="ECO:0007669"/>
    <property type="project" value="UniProtKB-UniRule"/>
</dbReference>
<dbReference type="Gene3D" id="2.60.120.290">
    <property type="entry name" value="Spermadhesin, CUB domain"/>
    <property type="match status" value="1"/>
</dbReference>
<keyword evidence="9 18" id="KW-0378">Hydrolase</keyword>
<feature type="region of interest" description="Disordered" evidence="20">
    <location>
        <begin position="508"/>
        <end position="554"/>
    </location>
</feature>
<dbReference type="Gene3D" id="3.80.10.10">
    <property type="entry name" value="Ribonuclease Inhibitor"/>
    <property type="match status" value="3"/>
</dbReference>
<dbReference type="PROSITE" id="PS50234">
    <property type="entry name" value="VWFA"/>
    <property type="match status" value="1"/>
</dbReference>
<keyword evidence="4 18" id="KW-0645">Protease</keyword>
<name>A0AAD9MZJ7_9ANNE</name>
<sequence>MMEIFGVLIVFYAILLGAEARSLLGHNYRGTWKPDNGETREEWLRCHGFRCKTWDDTRRKLEEFKAILAKANNKTDVSDTLVAVVKMVDSGSDDSLDGCIWLTGDQLDQTMAEIRNRSRARNAINRIQIVDGSRRHRNRNKHNRHKKTGHHGIHKRKVTNFRKYPITKWTTKTIHWKFDGQHSEEEREIIRGAFSHWQQQTCLTFNELGTIEPYTDNHILVTRQATGCHSFVGRITTIPQQLNLQRACLYNLGTPVHEIGHALGLWHEQQRSDRDSAIRVLWENLGYYVGQFYKGDTNNLTPYDYGSVMHYGPKDGSINAENTMETLNPWYHHNLGQRTGLSFLDAKAINMAYCQDACSDPLVRCQHGGYQDPNNCSRCKCPDGLGGVFCDKVAPPENESPGYKQGGPYPNHITCSWIVKVLQGSRISLKFEGEFAVYAYYQEQCHHWVEVKYKQDIGAEGPRFCGNRLPNDTIISEGEEMLIIFKSNWTDDGLYSRIGFRAKLEKVDPGDGTATTSAASSTTTTTTTPTRRTTTVTTPTTTTTTSTTRATTTTTSSNDCQVVDVVLVIDSSDNVIRNNWYKIIMFVNSIISQFNVALPAVHVGVIIYATHADIVLPLDGYDSISDVTKVVDAIRFLGGATNTDSGLSVMRSQFSSLGRLNAAKIAILITDGKSSEPKLAIEQASLAKSEGIRLYVAGLGENFDYSEAANLVGDHKHIIQIGAFEELDSPIFNYGDTVHEVVCFGGVTQTTSDLSWSCDFEDEAHPFCQMIQDRTLDQFDWIHQSGRTPSESTGPTEAYNGRYYAYVEASDPRKPGDEAILYLPKFNAEGKHCLSFAYSMFGFHIRTLQIAIKTRSGSIMPVWLLTGEQGEHWQTADVSINLQKDDQITIIGKRGDAYSGDIAIDDIHIRGGNDPRISWGRQIDCRRLGIANIPTGLPTVNVTSLLLGRNNIELVKYDDFKNFTDLRYLDLSSNQIGNISDDAFAGVRELIHLNLNFNRLLKWPGNAVSGLIRLKELYLDGATDITLGPLPPGFGDLTKLEKLVISDLRFGVISDEFFSKAAVSSVTFLDMSACTIDGVELGAFRNFTNIRTLKLNVVVGLNPTFLGNIMSDLDNTSLAVLDLFGTDGINKIDKSPFANFQHNVLKTLVLSYSAVGAIYPGAFRNLASLRELHLDYTELKEIKANCFNGLKSLTYLDVSGTKLNRYNFSGSELKNLKLLNVSYSSYLFHMKSRGFDRLGSLTELILENTNVEILEACVFCGLPNLTKLRMTYSNFERVDSNAFAGLTSLEVLDLTSSGIGYLNQSLFNSMTSLKSLTLDNNNFSQSGSVSADVFRILPNLTYLSMEFCQLSSDCGLFHHLTMLHTVTLNGNIGIQFSEHAFLGSSNLTTLVLSFTNTTTFLPSALNDLMLDYLDVSFDGLANISKMNVSYLHSAKLRRFAGRENPYSCSCENLNFLIWFNKTNKVADSRDLYYCGDQLLVQFDVRKCTNMLSFIFSVTTSLVLIATVGILVAYLNRWYVYYIWYKLCRKAFNKLEMEEEKKIRDEAEYDAFISCTYKGAEFVLNHLIDKLENGPIGDQRFKLLFEERDFDLGVSKAEAIYSAVKSSRKTIIILTDDYIDEEWKMYEYETAYSRISKKERVVIVVLLGVGKMGKLPQTLVGLLSSDDCIEWPEEDKQGQEVFWQCLKDALNRPTFVGPTTV</sequence>
<dbReference type="PROSITE" id="PS50104">
    <property type="entry name" value="TIR"/>
    <property type="match status" value="1"/>
</dbReference>
<reference evidence="27" key="1">
    <citation type="journal article" date="2023" name="Mol. Biol. Evol.">
        <title>Third-Generation Sequencing Reveals the Adaptive Role of the Epigenome in Three Deep-Sea Polychaetes.</title>
        <authorList>
            <person name="Perez M."/>
            <person name="Aroh O."/>
            <person name="Sun Y."/>
            <person name="Lan Y."/>
            <person name="Juniper S.K."/>
            <person name="Young C.R."/>
            <person name="Angers B."/>
            <person name="Qian P.Y."/>
        </authorList>
    </citation>
    <scope>NUCLEOTIDE SEQUENCE</scope>
    <source>
        <strain evidence="27">P08H-3</strain>
    </source>
</reference>
<evidence type="ECO:0000256" key="18">
    <source>
        <dbReference type="PROSITE-ProRule" id="PRU01211"/>
    </source>
</evidence>
<dbReference type="GO" id="GO:0038023">
    <property type="term" value="F:signaling receptor activity"/>
    <property type="evidence" value="ECO:0007669"/>
    <property type="project" value="TreeGrafter"/>
</dbReference>
<dbReference type="EMBL" id="JAODUP010000430">
    <property type="protein sequence ID" value="KAK2149948.1"/>
    <property type="molecule type" value="Genomic_DNA"/>
</dbReference>
<keyword evidence="28" id="KW-1185">Reference proteome</keyword>
<feature type="signal peptide" evidence="19">
    <location>
        <begin position="1"/>
        <end position="20"/>
    </location>
</feature>
<dbReference type="Gene3D" id="3.40.50.410">
    <property type="entry name" value="von Willebrand factor, type A domain"/>
    <property type="match status" value="1"/>
</dbReference>
<keyword evidence="13 21" id="KW-0472">Membrane</keyword>
<dbReference type="Proteomes" id="UP001208570">
    <property type="component" value="Unassembled WGS sequence"/>
</dbReference>
<feature type="binding site" evidence="18">
    <location>
        <position position="267"/>
    </location>
    <ligand>
        <name>Zn(2+)</name>
        <dbReference type="ChEBI" id="CHEBI:29105"/>
        <note>catalytic</note>
    </ligand>
</feature>
<dbReference type="Pfam" id="PF00431">
    <property type="entry name" value="CUB"/>
    <property type="match status" value="1"/>
</dbReference>
<evidence type="ECO:0000256" key="19">
    <source>
        <dbReference type="RuleBase" id="RU361183"/>
    </source>
</evidence>
<evidence type="ECO:0000259" key="25">
    <source>
        <dbReference type="PROSITE" id="PS50234"/>
    </source>
</evidence>
<dbReference type="SMART" id="SM00042">
    <property type="entry name" value="CUB"/>
    <property type="match status" value="1"/>
</dbReference>
<dbReference type="CDD" id="cd04280">
    <property type="entry name" value="ZnMc_astacin_like"/>
    <property type="match status" value="1"/>
</dbReference>
<evidence type="ECO:0000259" key="23">
    <source>
        <dbReference type="PROSITE" id="PS50060"/>
    </source>
</evidence>
<feature type="domain" description="Peptidase M12A" evidence="26">
    <location>
        <begin position="160"/>
        <end position="359"/>
    </location>
</feature>
<dbReference type="Gene3D" id="2.60.120.200">
    <property type="match status" value="1"/>
</dbReference>
<evidence type="ECO:0000256" key="15">
    <source>
        <dbReference type="ARBA" id="ARBA00023170"/>
    </source>
</evidence>
<dbReference type="PROSITE" id="PS51450">
    <property type="entry name" value="LRR"/>
    <property type="match status" value="1"/>
</dbReference>
<keyword evidence="3" id="KW-0433">Leucine-rich repeat</keyword>
<dbReference type="InterPro" id="IPR024079">
    <property type="entry name" value="MetalloPept_cat_dom_sf"/>
</dbReference>
<dbReference type="Gene3D" id="3.40.390.10">
    <property type="entry name" value="Collagenase (Catalytic Domain)"/>
    <property type="match status" value="1"/>
</dbReference>
<dbReference type="SUPFAM" id="SSF49854">
    <property type="entry name" value="Spermadhesin, CUB domain"/>
    <property type="match status" value="1"/>
</dbReference>
<dbReference type="PROSITE" id="PS51864">
    <property type="entry name" value="ASTACIN"/>
    <property type="match status" value="1"/>
</dbReference>
<dbReference type="Pfam" id="PF01582">
    <property type="entry name" value="TIR"/>
    <property type="match status" value="1"/>
</dbReference>
<keyword evidence="16" id="KW-0325">Glycoprotein</keyword>
<dbReference type="Pfam" id="PF13855">
    <property type="entry name" value="LRR_8"/>
    <property type="match status" value="3"/>
</dbReference>
<gene>
    <name evidence="27" type="ORF">LSH36_430g04084</name>
</gene>
<dbReference type="InterPro" id="IPR000998">
    <property type="entry name" value="MAM_dom"/>
</dbReference>
<dbReference type="SMART" id="SM00327">
    <property type="entry name" value="VWA"/>
    <property type="match status" value="1"/>
</dbReference>
<dbReference type="InterPro" id="IPR013320">
    <property type="entry name" value="ConA-like_dom_sf"/>
</dbReference>
<dbReference type="GO" id="GO:0006508">
    <property type="term" value="P:proteolysis"/>
    <property type="evidence" value="ECO:0007669"/>
    <property type="project" value="UniProtKB-KW"/>
</dbReference>
<proteinExistence type="inferred from homology"/>
<dbReference type="SMART" id="SM00235">
    <property type="entry name" value="ZnMc"/>
    <property type="match status" value="1"/>
</dbReference>
<evidence type="ECO:0000256" key="12">
    <source>
        <dbReference type="ARBA" id="ARBA00023049"/>
    </source>
</evidence>
<evidence type="ECO:0000313" key="27">
    <source>
        <dbReference type="EMBL" id="KAK2149948.1"/>
    </source>
</evidence>
<evidence type="ECO:0000256" key="1">
    <source>
        <dbReference type="ARBA" id="ARBA00004167"/>
    </source>
</evidence>
<keyword evidence="11 21" id="KW-1133">Transmembrane helix</keyword>
<evidence type="ECO:0000256" key="17">
    <source>
        <dbReference type="PROSITE-ProRule" id="PRU00059"/>
    </source>
</evidence>
<dbReference type="GO" id="GO:0007165">
    <property type="term" value="P:signal transduction"/>
    <property type="evidence" value="ECO:0007669"/>
    <property type="project" value="InterPro"/>
</dbReference>
<dbReference type="SUPFAM" id="SSF52058">
    <property type="entry name" value="L domain-like"/>
    <property type="match status" value="1"/>
</dbReference>
<evidence type="ECO:0000256" key="9">
    <source>
        <dbReference type="ARBA" id="ARBA00022801"/>
    </source>
</evidence>
<dbReference type="SUPFAM" id="SSF52047">
    <property type="entry name" value="RNI-like"/>
    <property type="match status" value="1"/>
</dbReference>
<dbReference type="GO" id="GO:0005886">
    <property type="term" value="C:plasma membrane"/>
    <property type="evidence" value="ECO:0007669"/>
    <property type="project" value="TreeGrafter"/>
</dbReference>
<dbReference type="InterPro" id="IPR036465">
    <property type="entry name" value="vWFA_dom_sf"/>
</dbReference>
<evidence type="ECO:0000256" key="5">
    <source>
        <dbReference type="ARBA" id="ARBA00022692"/>
    </source>
</evidence>
<evidence type="ECO:0000259" key="24">
    <source>
        <dbReference type="PROSITE" id="PS50104"/>
    </source>
</evidence>
<keyword evidence="5 21" id="KW-0812">Transmembrane</keyword>
<dbReference type="InterPro" id="IPR006026">
    <property type="entry name" value="Peptidase_Metallo"/>
</dbReference>
<evidence type="ECO:0000256" key="10">
    <source>
        <dbReference type="ARBA" id="ARBA00022833"/>
    </source>
</evidence>
<keyword evidence="15" id="KW-0675">Receptor</keyword>
<comment type="subcellular location">
    <subcellularLocation>
        <location evidence="1">Membrane</location>
        <topology evidence="1">Single-pass membrane protein</topology>
    </subcellularLocation>
</comment>
<evidence type="ECO:0000256" key="7">
    <source>
        <dbReference type="ARBA" id="ARBA00022729"/>
    </source>
</evidence>
<dbReference type="EC" id="3.4.24.-" evidence="19"/>
<dbReference type="SUPFAM" id="SSF53300">
    <property type="entry name" value="vWA-like"/>
    <property type="match status" value="1"/>
</dbReference>
<evidence type="ECO:0000256" key="6">
    <source>
        <dbReference type="ARBA" id="ARBA00022723"/>
    </source>
</evidence>
<dbReference type="InterPro" id="IPR035897">
    <property type="entry name" value="Toll_tir_struct_dom_sf"/>
</dbReference>
<dbReference type="SMART" id="SM00255">
    <property type="entry name" value="TIR"/>
    <property type="match status" value="1"/>
</dbReference>
<dbReference type="InterPro" id="IPR003591">
    <property type="entry name" value="Leu-rich_rpt_typical-subtyp"/>
</dbReference>
<dbReference type="SMART" id="SM00369">
    <property type="entry name" value="LRR_TYP"/>
    <property type="match status" value="8"/>
</dbReference>
<evidence type="ECO:0000256" key="13">
    <source>
        <dbReference type="ARBA" id="ARBA00023136"/>
    </source>
</evidence>
<dbReference type="CDD" id="cd01450">
    <property type="entry name" value="vWFA_subfamily_ECM"/>
    <property type="match status" value="1"/>
</dbReference>
<keyword evidence="12 18" id="KW-0482">Metalloprotease</keyword>
<feature type="compositionally biased region" description="Low complexity" evidence="20">
    <location>
        <begin position="513"/>
        <end position="554"/>
    </location>
</feature>
<evidence type="ECO:0000313" key="28">
    <source>
        <dbReference type="Proteomes" id="UP001208570"/>
    </source>
</evidence>
<feature type="domain" description="MAM" evidence="23">
    <location>
        <begin position="756"/>
        <end position="927"/>
    </location>
</feature>
<dbReference type="Pfam" id="PF01400">
    <property type="entry name" value="Astacin"/>
    <property type="match status" value="1"/>
</dbReference>
<feature type="binding site" evidence="18">
    <location>
        <position position="257"/>
    </location>
    <ligand>
        <name>Zn(2+)</name>
        <dbReference type="ChEBI" id="CHEBI:29105"/>
        <note>catalytic</note>
    </ligand>
</feature>
<dbReference type="InterPro" id="IPR001611">
    <property type="entry name" value="Leu-rich_rpt"/>
</dbReference>
<dbReference type="InterPro" id="IPR034035">
    <property type="entry name" value="Astacin-like_dom"/>
</dbReference>
<evidence type="ECO:0000256" key="3">
    <source>
        <dbReference type="ARBA" id="ARBA00022614"/>
    </source>
</evidence>
<dbReference type="SUPFAM" id="SSF55486">
    <property type="entry name" value="Metalloproteases ('zincins'), catalytic domain"/>
    <property type="match status" value="1"/>
</dbReference>
<keyword evidence="7 19" id="KW-0732">Signal</keyword>
<comment type="caution">
    <text evidence="17">Lacks conserved residue(s) required for the propagation of feature annotation.</text>
</comment>
<dbReference type="PRINTS" id="PR00480">
    <property type="entry name" value="ASTACIN"/>
</dbReference>
<dbReference type="SUPFAM" id="SSF49899">
    <property type="entry name" value="Concanavalin A-like lectins/glucanases"/>
    <property type="match status" value="1"/>
</dbReference>
<dbReference type="InterPro" id="IPR001506">
    <property type="entry name" value="Peptidase_M12A"/>
</dbReference>
<keyword evidence="10 18" id="KW-0862">Zinc</keyword>
<dbReference type="PANTHER" id="PTHR24365:SF541">
    <property type="entry name" value="PROTEIN TOLL-RELATED"/>
    <property type="match status" value="1"/>
</dbReference>
<dbReference type="InterPro" id="IPR000859">
    <property type="entry name" value="CUB_dom"/>
</dbReference>
<feature type="domain" description="CUB" evidence="22">
    <location>
        <begin position="381"/>
        <end position="507"/>
    </location>
</feature>
<dbReference type="PROSITE" id="PS01180">
    <property type="entry name" value="CUB"/>
    <property type="match status" value="1"/>
</dbReference>
<comment type="caution">
    <text evidence="27">The sequence shown here is derived from an EMBL/GenBank/DDBJ whole genome shotgun (WGS) entry which is preliminary data.</text>
</comment>
<evidence type="ECO:0000256" key="14">
    <source>
        <dbReference type="ARBA" id="ARBA00023157"/>
    </source>
</evidence>